<dbReference type="PANTHER" id="PTHR42994:SF1">
    <property type="entry name" value="PEPTIDASE T"/>
    <property type="match status" value="1"/>
</dbReference>
<evidence type="ECO:0000256" key="1">
    <source>
        <dbReference type="ARBA" id="ARBA00001947"/>
    </source>
</evidence>
<evidence type="ECO:0000313" key="3">
    <source>
        <dbReference type="EMBL" id="EST44534.1"/>
    </source>
</evidence>
<comment type="cofactor">
    <cofactor evidence="1">
        <name>Zn(2+)</name>
        <dbReference type="ChEBI" id="CHEBI:29105"/>
    </cofactor>
</comment>
<sequence>MDFKASFIEKFMRYAQIASGSSSTTGNHPSTQCQFDVAKILKKELEDLGFEAILSEFCYVYCTINKGKKDRVCLVCHMDTNEDAPNSNVHPQIHEYKGGNIILNNDVVLTQDDLFNHNCKIGDTLITSDGTTLIGGDDKAGIAIVMTLIQYLQENQHLYENLPEIVICFTPDEEIGEGVNNIDFKYLKKDDNTVALTVDGSVFQELNISTFSARGFEIKIEGYNIHPGYAYKKMVNSIIIGAKLTELITQTFKSAEQTKDEEGYINIMHTTGEISNTKISGIIRSFQNDELMRFDKDLIDLVNNFAKQHESAKISITTTKQYMNMRTYLPQSLIDKLFKLGEKYESKISQIRGGTDGSRLSEMGLPTPNIWDGAFNYHSVKEVVNVRESVSAISYLLDFLSEK</sequence>
<keyword evidence="5" id="KW-1185">Reference proteome</keyword>
<dbReference type="Gene3D" id="3.30.70.360">
    <property type="match status" value="1"/>
</dbReference>
<evidence type="ECO:0000256" key="2">
    <source>
        <dbReference type="ARBA" id="ARBA00022833"/>
    </source>
</evidence>
<dbReference type="SUPFAM" id="SSF53187">
    <property type="entry name" value="Zn-dependent exopeptidases"/>
    <property type="match status" value="1"/>
</dbReference>
<dbReference type="EMBL" id="KI546115">
    <property type="protein sequence ID" value="EST44534.1"/>
    <property type="molecule type" value="Genomic_DNA"/>
</dbReference>
<reference evidence="4" key="2">
    <citation type="submission" date="2020-12" db="EMBL/GenBank/DDBJ databases">
        <title>New Spironucleus salmonicida genome in near-complete chromosomes.</title>
        <authorList>
            <person name="Xu F."/>
            <person name="Kurt Z."/>
            <person name="Jimenez-Gonzalez A."/>
            <person name="Astvaldsson A."/>
            <person name="Andersson J.O."/>
            <person name="Svard S.G."/>
        </authorList>
    </citation>
    <scope>NUCLEOTIDE SEQUENCE</scope>
    <source>
        <strain evidence="4">ATCC 50377</strain>
    </source>
</reference>
<evidence type="ECO:0000313" key="4">
    <source>
        <dbReference type="EMBL" id="KAH0572503.1"/>
    </source>
</evidence>
<dbReference type="GO" id="GO:0016787">
    <property type="term" value="F:hydrolase activity"/>
    <property type="evidence" value="ECO:0007669"/>
    <property type="project" value="InterPro"/>
</dbReference>
<dbReference type="PANTHER" id="PTHR42994">
    <property type="entry name" value="PEPTIDASE T"/>
    <property type="match status" value="1"/>
</dbReference>
<dbReference type="SUPFAM" id="SSF55031">
    <property type="entry name" value="Bacterial exopeptidase dimerisation domain"/>
    <property type="match status" value="1"/>
</dbReference>
<dbReference type="VEuPathDB" id="GiardiaDB:SS50377_24614"/>
<accession>V6LUP9</accession>
<protein>
    <submittedName>
        <fullName evidence="3">Peptidase T</fullName>
    </submittedName>
</protein>
<dbReference type="NCBIfam" id="NF003976">
    <property type="entry name" value="PRK05469.1"/>
    <property type="match status" value="1"/>
</dbReference>
<dbReference type="Gene3D" id="3.40.630.10">
    <property type="entry name" value="Zn peptidases"/>
    <property type="match status" value="1"/>
</dbReference>
<organism evidence="3">
    <name type="scientific">Spironucleus salmonicida</name>
    <dbReference type="NCBI Taxonomy" id="348837"/>
    <lineage>
        <taxon>Eukaryota</taxon>
        <taxon>Metamonada</taxon>
        <taxon>Diplomonadida</taxon>
        <taxon>Hexamitidae</taxon>
        <taxon>Hexamitinae</taxon>
        <taxon>Spironucleus</taxon>
    </lineage>
</organism>
<dbReference type="InterPro" id="IPR036264">
    <property type="entry name" value="Bact_exopeptidase_dim_dom"/>
</dbReference>
<name>V6LUP9_9EUKA</name>
<evidence type="ECO:0000313" key="5">
    <source>
        <dbReference type="Proteomes" id="UP000018208"/>
    </source>
</evidence>
<proteinExistence type="predicted"/>
<gene>
    <name evidence="3" type="ORF">SS50377_15532</name>
    <name evidence="4" type="ORF">SS50377_24614</name>
</gene>
<dbReference type="InterPro" id="IPR002933">
    <property type="entry name" value="Peptidase_M20"/>
</dbReference>
<reference evidence="3 4" key="1">
    <citation type="journal article" date="2014" name="PLoS Genet.">
        <title>The Genome of Spironucleus salmonicida Highlights a Fish Pathogen Adapted to Fluctuating Environments.</title>
        <authorList>
            <person name="Xu F."/>
            <person name="Jerlstrom-Hultqvist J."/>
            <person name="Einarsson E."/>
            <person name="Astvaldsson A."/>
            <person name="Svard S.G."/>
            <person name="Andersson J.O."/>
        </authorList>
    </citation>
    <scope>NUCLEOTIDE SEQUENCE</scope>
    <source>
        <strain evidence="4">ATCC 50377</strain>
    </source>
</reference>
<dbReference type="AlphaFoldDB" id="V6LUP9"/>
<keyword evidence="2" id="KW-0862">Zinc</keyword>
<dbReference type="EMBL" id="AUWU02000005">
    <property type="protein sequence ID" value="KAH0572503.1"/>
    <property type="molecule type" value="Genomic_DNA"/>
</dbReference>
<dbReference type="OrthoDB" id="25978at2759"/>
<dbReference type="Pfam" id="PF01546">
    <property type="entry name" value="Peptidase_M20"/>
    <property type="match status" value="1"/>
</dbReference>
<dbReference type="Proteomes" id="UP000018208">
    <property type="component" value="Unassembled WGS sequence"/>
</dbReference>